<dbReference type="Pfam" id="PF13419">
    <property type="entry name" value="HAD_2"/>
    <property type="match status" value="1"/>
</dbReference>
<dbReference type="GO" id="GO:0008967">
    <property type="term" value="F:phosphoglycolate phosphatase activity"/>
    <property type="evidence" value="ECO:0007669"/>
    <property type="project" value="TreeGrafter"/>
</dbReference>
<dbReference type="InterPro" id="IPR023198">
    <property type="entry name" value="PGP-like_dom2"/>
</dbReference>
<dbReference type="SFLD" id="SFLDG01135">
    <property type="entry name" value="C1.5.6:_HAD__Beta-PGM__Phospha"/>
    <property type="match status" value="1"/>
</dbReference>
<name>A0A644TJ96_9ZZZZ</name>
<evidence type="ECO:0000313" key="1">
    <source>
        <dbReference type="EMBL" id="MPL67028.1"/>
    </source>
</evidence>
<dbReference type="InterPro" id="IPR036412">
    <property type="entry name" value="HAD-like_sf"/>
</dbReference>
<dbReference type="Gene3D" id="3.40.50.1000">
    <property type="entry name" value="HAD superfamily/HAD-like"/>
    <property type="match status" value="1"/>
</dbReference>
<dbReference type="NCBIfam" id="TIGR01549">
    <property type="entry name" value="HAD-SF-IA-v1"/>
    <property type="match status" value="1"/>
</dbReference>
<dbReference type="InterPro" id="IPR006439">
    <property type="entry name" value="HAD-SF_hydro_IA"/>
</dbReference>
<dbReference type="EMBL" id="VSSQ01000035">
    <property type="protein sequence ID" value="MPL67028.1"/>
    <property type="molecule type" value="Genomic_DNA"/>
</dbReference>
<dbReference type="GO" id="GO:0004427">
    <property type="term" value="F:inorganic diphosphate phosphatase activity"/>
    <property type="evidence" value="ECO:0007669"/>
    <property type="project" value="UniProtKB-EC"/>
</dbReference>
<comment type="caution">
    <text evidence="1">The sequence shown here is derived from an EMBL/GenBank/DDBJ whole genome shotgun (WGS) entry which is preliminary data.</text>
</comment>
<dbReference type="SUPFAM" id="SSF56784">
    <property type="entry name" value="HAD-like"/>
    <property type="match status" value="1"/>
</dbReference>
<sequence length="219" mass="24556">MTIKGVLFDLDGTLVDSTDLILRTFKVTLNNFIHKTVSDADIIRYFGLPLRECLAHFDAEQADEMVQYYRVYNNKMHDKLVKPFPSVTDGLIALENMGIKKAVVTSKTSEMARRGLEVLKIDSYISNIIGCGECTKHKPDSEPMLKGAKAIFLEPHECLCVGDSPYDLLSGRSAGCRTIAVNWSLFSNQEFSALITPDYIIDELSDLVKIIKSINEKEQ</sequence>
<dbReference type="PANTHER" id="PTHR43434:SF26">
    <property type="entry name" value="PYROPHOSPHATASE PPAX"/>
    <property type="match status" value="1"/>
</dbReference>
<dbReference type="SFLD" id="SFLDS00003">
    <property type="entry name" value="Haloacid_Dehalogenase"/>
    <property type="match status" value="1"/>
</dbReference>
<proteinExistence type="predicted"/>
<gene>
    <name evidence="1" type="primary">ppaX_1</name>
    <name evidence="1" type="ORF">SDC9_12718</name>
</gene>
<protein>
    <submittedName>
        <fullName evidence="1">Pyrophosphatase PpaX</fullName>
        <ecNumber evidence="1">3.6.1.1</ecNumber>
    </submittedName>
</protein>
<keyword evidence="1" id="KW-0378">Hydrolase</keyword>
<reference evidence="1" key="1">
    <citation type="submission" date="2019-08" db="EMBL/GenBank/DDBJ databases">
        <authorList>
            <person name="Kucharzyk K."/>
            <person name="Murdoch R.W."/>
            <person name="Higgins S."/>
            <person name="Loffler F."/>
        </authorList>
    </citation>
    <scope>NUCLEOTIDE SEQUENCE</scope>
</reference>
<dbReference type="GO" id="GO:0006281">
    <property type="term" value="P:DNA repair"/>
    <property type="evidence" value="ECO:0007669"/>
    <property type="project" value="TreeGrafter"/>
</dbReference>
<dbReference type="EC" id="3.6.1.1" evidence="1"/>
<dbReference type="SFLD" id="SFLDG01129">
    <property type="entry name" value="C1.5:_HAD__Beta-PGM__Phosphata"/>
    <property type="match status" value="1"/>
</dbReference>
<dbReference type="AlphaFoldDB" id="A0A644TJ96"/>
<dbReference type="InterPro" id="IPR050155">
    <property type="entry name" value="HAD-like_hydrolase_sf"/>
</dbReference>
<dbReference type="PANTHER" id="PTHR43434">
    <property type="entry name" value="PHOSPHOGLYCOLATE PHOSPHATASE"/>
    <property type="match status" value="1"/>
</dbReference>
<dbReference type="InterPro" id="IPR023214">
    <property type="entry name" value="HAD_sf"/>
</dbReference>
<organism evidence="1">
    <name type="scientific">bioreactor metagenome</name>
    <dbReference type="NCBI Taxonomy" id="1076179"/>
    <lineage>
        <taxon>unclassified sequences</taxon>
        <taxon>metagenomes</taxon>
        <taxon>ecological metagenomes</taxon>
    </lineage>
</organism>
<accession>A0A644TJ96</accession>
<dbReference type="Gene3D" id="1.10.150.240">
    <property type="entry name" value="Putative phosphatase, domain 2"/>
    <property type="match status" value="1"/>
</dbReference>
<dbReference type="GO" id="GO:0005829">
    <property type="term" value="C:cytosol"/>
    <property type="evidence" value="ECO:0007669"/>
    <property type="project" value="TreeGrafter"/>
</dbReference>
<dbReference type="InterPro" id="IPR041492">
    <property type="entry name" value="HAD_2"/>
</dbReference>